<reference evidence="5" key="1">
    <citation type="submission" date="2023-06" db="EMBL/GenBank/DDBJ databases">
        <title>Genome-scale phylogeny and comparative genomics of the fungal order Sordariales.</title>
        <authorList>
            <consortium name="Lawrence Berkeley National Laboratory"/>
            <person name="Hensen N."/>
            <person name="Bonometti L."/>
            <person name="Westerberg I."/>
            <person name="Brannstrom I.O."/>
            <person name="Guillou S."/>
            <person name="Cros-Aarteil S."/>
            <person name="Calhoun S."/>
            <person name="Haridas S."/>
            <person name="Kuo A."/>
            <person name="Mondo S."/>
            <person name="Pangilinan J."/>
            <person name="Riley R."/>
            <person name="Labutti K."/>
            <person name="Andreopoulos B."/>
            <person name="Lipzen A."/>
            <person name="Chen C."/>
            <person name="Yanf M."/>
            <person name="Daum C."/>
            <person name="Ng V."/>
            <person name="Clum A."/>
            <person name="Steindorff A."/>
            <person name="Ohm R."/>
            <person name="Martin F."/>
            <person name="Silar P."/>
            <person name="Natvig D."/>
            <person name="Lalanne C."/>
            <person name="Gautier V."/>
            <person name="Ament-Velasquez S.L."/>
            <person name="Kruys A."/>
            <person name="Hutchinson M.I."/>
            <person name="Powell A.J."/>
            <person name="Barry K."/>
            <person name="Miller A.N."/>
            <person name="Grigoriev I.V."/>
            <person name="Debuchy R."/>
            <person name="Gladieux P."/>
            <person name="Thoren M.H."/>
            <person name="Johannesson H."/>
        </authorList>
    </citation>
    <scope>NUCLEOTIDE SEQUENCE</scope>
    <source>
        <strain evidence="5">PSN4</strain>
    </source>
</reference>
<sequence length="710" mass="77833">MASPPTAAAKGSPGGSRIGRPPQWTVSRSRKLARLYVYTTLTIERILRVLEDDLFRPRKNSAQKTIHKMLDNDPRYLRPESRAEMDQRISALSASPRRLRKRKEALSVTTRIASGSSLTTWLQKDAAISSADVSSTSGSSRKAASFDLSSGRPSTAASPATATRLRRQLVPIHTQAQESETTESDTSSGRVRRIQRKVSDCSTNYARQVSALLRDFTISSASDFADDSPLSASRRPSAAVSERSEHTGPEPFEPFPEPGFAIPGDFLTAHTRSCADFPGQEHGKSCWCVIFQETSRLDNAWILPTGELSDRAREVLNNPSEANISLTDSFGNTALHLFAALEDYQDELLAMVLSGSATLAATNTADQTFLHVLHVEWFTNLTNPSAPLRQLLAFVHDASPALVYQTDVYGRNFFHRLHALVRTPAILSTLVSPFDPSLALRRDAFDFNPDDADRPFVPPRRRPASPPPAAPSADAPTFLAYHTQLIQIIQSSYTNPTVEDAMGRNGLHALAEAILSQAPPTPPPTNPRPSKRARHDLPTASPTPSTSTSVSTANETPLLTRLRHLESLLPPLDPNHYTHKGTTALESFITHLADEHDDRAKTLSSIIETLLRNGARIEARNRRGETSLMVAARLGRKTALTTLLEHGANVHVRDVDGRGILRVVDESCRGARGDLALYARLEAVRALLTGRRDWGVVLAPTVGMEWGVRR</sequence>
<gene>
    <name evidence="5" type="ORF">QBC47DRAFT_435104</name>
</gene>
<feature type="region of interest" description="Disordered" evidence="4">
    <location>
        <begin position="1"/>
        <end position="23"/>
    </location>
</feature>
<name>A0AAJ0B3V8_9PEZI</name>
<dbReference type="InterPro" id="IPR002110">
    <property type="entry name" value="Ankyrin_rpt"/>
</dbReference>
<evidence type="ECO:0008006" key="7">
    <source>
        <dbReference type="Google" id="ProtNLM"/>
    </source>
</evidence>
<feature type="region of interest" description="Disordered" evidence="4">
    <location>
        <begin position="515"/>
        <end position="554"/>
    </location>
</feature>
<feature type="compositionally biased region" description="Low complexity" evidence="4">
    <location>
        <begin position="538"/>
        <end position="553"/>
    </location>
</feature>
<evidence type="ECO:0000313" key="5">
    <source>
        <dbReference type="EMBL" id="KAK1751209.1"/>
    </source>
</evidence>
<dbReference type="SMART" id="SM00248">
    <property type="entry name" value="ANK"/>
    <property type="match status" value="2"/>
</dbReference>
<feature type="repeat" description="ANK" evidence="3">
    <location>
        <begin position="623"/>
        <end position="655"/>
    </location>
</feature>
<evidence type="ECO:0000256" key="1">
    <source>
        <dbReference type="ARBA" id="ARBA00022737"/>
    </source>
</evidence>
<dbReference type="PROSITE" id="PS50297">
    <property type="entry name" value="ANK_REP_REGION"/>
    <property type="match status" value="1"/>
</dbReference>
<dbReference type="InterPro" id="IPR036770">
    <property type="entry name" value="Ankyrin_rpt-contain_sf"/>
</dbReference>
<feature type="compositionally biased region" description="Low complexity" evidence="4">
    <location>
        <begin position="132"/>
        <end position="163"/>
    </location>
</feature>
<evidence type="ECO:0000313" key="6">
    <source>
        <dbReference type="Proteomes" id="UP001239445"/>
    </source>
</evidence>
<comment type="caution">
    <text evidence="5">The sequence shown here is derived from an EMBL/GenBank/DDBJ whole genome shotgun (WGS) entry which is preliminary data.</text>
</comment>
<dbReference type="PROSITE" id="PS50088">
    <property type="entry name" value="ANK_REPEAT"/>
    <property type="match status" value="1"/>
</dbReference>
<dbReference type="PANTHER" id="PTHR24201:SF15">
    <property type="entry name" value="ANKYRIN REPEAT DOMAIN-CONTAINING PROTEIN 66"/>
    <property type="match status" value="1"/>
</dbReference>
<evidence type="ECO:0000256" key="4">
    <source>
        <dbReference type="SAM" id="MobiDB-lite"/>
    </source>
</evidence>
<dbReference type="Pfam" id="PF00023">
    <property type="entry name" value="Ank"/>
    <property type="match status" value="1"/>
</dbReference>
<dbReference type="Proteomes" id="UP001239445">
    <property type="component" value="Unassembled WGS sequence"/>
</dbReference>
<dbReference type="Gene3D" id="1.25.40.20">
    <property type="entry name" value="Ankyrin repeat-containing domain"/>
    <property type="match status" value="1"/>
</dbReference>
<dbReference type="SUPFAM" id="SSF48403">
    <property type="entry name" value="Ankyrin repeat"/>
    <property type="match status" value="1"/>
</dbReference>
<protein>
    <recommendedName>
        <fullName evidence="7">Ankyrin</fullName>
    </recommendedName>
</protein>
<evidence type="ECO:0000256" key="2">
    <source>
        <dbReference type="ARBA" id="ARBA00023043"/>
    </source>
</evidence>
<accession>A0AAJ0B3V8</accession>
<dbReference type="InterPro" id="IPR050776">
    <property type="entry name" value="Ank_Repeat/CDKN_Inhibitor"/>
</dbReference>
<keyword evidence="2 3" id="KW-0040">ANK repeat</keyword>
<dbReference type="AlphaFoldDB" id="A0AAJ0B3V8"/>
<feature type="region of interest" description="Disordered" evidence="4">
    <location>
        <begin position="132"/>
        <end position="194"/>
    </location>
</feature>
<evidence type="ECO:0000256" key="3">
    <source>
        <dbReference type="PROSITE-ProRule" id="PRU00023"/>
    </source>
</evidence>
<proteinExistence type="predicted"/>
<feature type="compositionally biased region" description="Low complexity" evidence="4">
    <location>
        <begin position="228"/>
        <end position="241"/>
    </location>
</feature>
<organism evidence="5 6">
    <name type="scientific">Echria macrotheca</name>
    <dbReference type="NCBI Taxonomy" id="438768"/>
    <lineage>
        <taxon>Eukaryota</taxon>
        <taxon>Fungi</taxon>
        <taxon>Dikarya</taxon>
        <taxon>Ascomycota</taxon>
        <taxon>Pezizomycotina</taxon>
        <taxon>Sordariomycetes</taxon>
        <taxon>Sordariomycetidae</taxon>
        <taxon>Sordariales</taxon>
        <taxon>Schizotheciaceae</taxon>
        <taxon>Echria</taxon>
    </lineage>
</organism>
<dbReference type="EMBL" id="MU839843">
    <property type="protein sequence ID" value="KAK1751209.1"/>
    <property type="molecule type" value="Genomic_DNA"/>
</dbReference>
<dbReference type="PANTHER" id="PTHR24201">
    <property type="entry name" value="ANK_REP_REGION DOMAIN-CONTAINING PROTEIN"/>
    <property type="match status" value="1"/>
</dbReference>
<feature type="region of interest" description="Disordered" evidence="4">
    <location>
        <begin position="445"/>
        <end position="475"/>
    </location>
</feature>
<keyword evidence="6" id="KW-1185">Reference proteome</keyword>
<keyword evidence="1" id="KW-0677">Repeat</keyword>
<feature type="region of interest" description="Disordered" evidence="4">
    <location>
        <begin position="224"/>
        <end position="258"/>
    </location>
</feature>